<organism evidence="1 2">
    <name type="scientific">Vararia minispora EC-137</name>
    <dbReference type="NCBI Taxonomy" id="1314806"/>
    <lineage>
        <taxon>Eukaryota</taxon>
        <taxon>Fungi</taxon>
        <taxon>Dikarya</taxon>
        <taxon>Basidiomycota</taxon>
        <taxon>Agaricomycotina</taxon>
        <taxon>Agaricomycetes</taxon>
        <taxon>Russulales</taxon>
        <taxon>Lachnocladiaceae</taxon>
        <taxon>Vararia</taxon>
    </lineage>
</organism>
<dbReference type="EMBL" id="MU273472">
    <property type="protein sequence ID" value="KAI0036341.1"/>
    <property type="molecule type" value="Genomic_DNA"/>
</dbReference>
<reference evidence="1" key="1">
    <citation type="submission" date="2021-02" db="EMBL/GenBank/DDBJ databases">
        <authorList>
            <consortium name="DOE Joint Genome Institute"/>
            <person name="Ahrendt S."/>
            <person name="Looney B.P."/>
            <person name="Miyauchi S."/>
            <person name="Morin E."/>
            <person name="Drula E."/>
            <person name="Courty P.E."/>
            <person name="Chicoki N."/>
            <person name="Fauchery L."/>
            <person name="Kohler A."/>
            <person name="Kuo A."/>
            <person name="Labutti K."/>
            <person name="Pangilinan J."/>
            <person name="Lipzen A."/>
            <person name="Riley R."/>
            <person name="Andreopoulos W."/>
            <person name="He G."/>
            <person name="Johnson J."/>
            <person name="Barry K.W."/>
            <person name="Grigoriev I.V."/>
            <person name="Nagy L."/>
            <person name="Hibbett D."/>
            <person name="Henrissat B."/>
            <person name="Matheny P.B."/>
            <person name="Labbe J."/>
            <person name="Martin F."/>
        </authorList>
    </citation>
    <scope>NUCLEOTIDE SEQUENCE</scope>
    <source>
        <strain evidence="1">EC-137</strain>
    </source>
</reference>
<keyword evidence="2" id="KW-1185">Reference proteome</keyword>
<reference evidence="1" key="2">
    <citation type="journal article" date="2022" name="New Phytol.">
        <title>Evolutionary transition to the ectomycorrhizal habit in the genomes of a hyperdiverse lineage of mushroom-forming fungi.</title>
        <authorList>
            <person name="Looney B."/>
            <person name="Miyauchi S."/>
            <person name="Morin E."/>
            <person name="Drula E."/>
            <person name="Courty P.E."/>
            <person name="Kohler A."/>
            <person name="Kuo A."/>
            <person name="LaButti K."/>
            <person name="Pangilinan J."/>
            <person name="Lipzen A."/>
            <person name="Riley R."/>
            <person name="Andreopoulos W."/>
            <person name="He G."/>
            <person name="Johnson J."/>
            <person name="Nolan M."/>
            <person name="Tritt A."/>
            <person name="Barry K.W."/>
            <person name="Grigoriev I.V."/>
            <person name="Nagy L.G."/>
            <person name="Hibbett D."/>
            <person name="Henrissat B."/>
            <person name="Matheny P.B."/>
            <person name="Labbe J."/>
            <person name="Martin F.M."/>
        </authorList>
    </citation>
    <scope>NUCLEOTIDE SEQUENCE</scope>
    <source>
        <strain evidence="1">EC-137</strain>
    </source>
</reference>
<name>A0ACB8QWV1_9AGAM</name>
<accession>A0ACB8QWV1</accession>
<evidence type="ECO:0000313" key="1">
    <source>
        <dbReference type="EMBL" id="KAI0036341.1"/>
    </source>
</evidence>
<proteinExistence type="predicted"/>
<evidence type="ECO:0000313" key="2">
    <source>
        <dbReference type="Proteomes" id="UP000814128"/>
    </source>
</evidence>
<sequence>MGFDADPKAFPDRAMTAGDTDASRSLLAEAWLVGPLFGANIVLYSLCVALLNKHIRKPQGFRYRCLQVVATVQILIAATHAATLLARAIEAFVVRGADSRDARNVYLDDQTKALEILGNALYIANDVIGSCILVWRCYIVWAENVTVVLPLIICSAATALCGFVGIASQGMLRSPPNPVTSGAGALLVSFWCLSFITQAGVTSLIAWKIWSTIAWRTDRMTSLEWAVIRIVVESGAIYSAATIVALALYPHDPHACSVVSGLLAQISAMAPYLIIVRVEAQRESFSMKEREDNTGNGMSSAMPLSEISIPVVLSRKANRSTRYQPSDLHSDAGSRIGPPMIDLKPGLPDSETVLTF</sequence>
<dbReference type="Proteomes" id="UP000814128">
    <property type="component" value="Unassembled WGS sequence"/>
</dbReference>
<comment type="caution">
    <text evidence="1">The sequence shown here is derived from an EMBL/GenBank/DDBJ whole genome shotgun (WGS) entry which is preliminary data.</text>
</comment>
<protein>
    <submittedName>
        <fullName evidence="1">Uncharacterized protein</fullName>
    </submittedName>
</protein>
<gene>
    <name evidence="1" type="ORF">K488DRAFT_82138</name>
</gene>